<dbReference type="Pfam" id="PF16487">
    <property type="entry name" value="ArgoMid"/>
    <property type="match status" value="1"/>
</dbReference>
<feature type="compositionally biased region" description="Basic residues" evidence="2">
    <location>
        <begin position="1"/>
        <end position="10"/>
    </location>
</feature>
<evidence type="ECO:0000256" key="1">
    <source>
        <dbReference type="RuleBase" id="RU361178"/>
    </source>
</evidence>
<feature type="domain" description="PAZ" evidence="3">
    <location>
        <begin position="533"/>
        <end position="646"/>
    </location>
</feature>
<dbReference type="SMART" id="SM00950">
    <property type="entry name" value="Piwi"/>
    <property type="match status" value="1"/>
</dbReference>
<feature type="compositionally biased region" description="Low complexity" evidence="2">
    <location>
        <begin position="302"/>
        <end position="313"/>
    </location>
</feature>
<dbReference type="SUPFAM" id="SSF53098">
    <property type="entry name" value="Ribonuclease H-like"/>
    <property type="match status" value="1"/>
</dbReference>
<dbReference type="InterPro" id="IPR003165">
    <property type="entry name" value="Piwi"/>
</dbReference>
<dbReference type="SMART" id="SM00949">
    <property type="entry name" value="PAZ"/>
    <property type="match status" value="1"/>
</dbReference>
<dbReference type="CDD" id="cd04657">
    <property type="entry name" value="Piwi_ago-like"/>
    <property type="match status" value="1"/>
</dbReference>
<dbReference type="InterPro" id="IPR045246">
    <property type="entry name" value="Piwi_ago-like"/>
</dbReference>
<feature type="compositionally biased region" description="Low complexity" evidence="2">
    <location>
        <begin position="157"/>
        <end position="170"/>
    </location>
</feature>
<accession>A0A6M2DIC2</accession>
<protein>
    <submittedName>
        <fullName evidence="5">Putative germ-line stem cell division protein hiwi/piwi</fullName>
    </submittedName>
</protein>
<dbReference type="InterPro" id="IPR036397">
    <property type="entry name" value="RNaseH_sf"/>
</dbReference>
<dbReference type="SUPFAM" id="SSF101690">
    <property type="entry name" value="PAZ domain"/>
    <property type="match status" value="1"/>
</dbReference>
<dbReference type="Pfam" id="PF16486">
    <property type="entry name" value="ArgoN"/>
    <property type="match status" value="1"/>
</dbReference>
<feature type="compositionally biased region" description="Polar residues" evidence="2">
    <location>
        <begin position="253"/>
        <end position="262"/>
    </location>
</feature>
<feature type="domain" description="Piwi" evidence="4">
    <location>
        <begin position="811"/>
        <end position="1112"/>
    </location>
</feature>
<feature type="region of interest" description="Disordered" evidence="2">
    <location>
        <begin position="1"/>
        <end position="265"/>
    </location>
</feature>
<dbReference type="InterPro" id="IPR032473">
    <property type="entry name" value="Argonaute_Mid_dom"/>
</dbReference>
<name>A0A6M2DIC2_XENCH</name>
<feature type="compositionally biased region" description="Low complexity" evidence="2">
    <location>
        <begin position="226"/>
        <end position="252"/>
    </location>
</feature>
<keyword evidence="5" id="KW-0132">Cell division</keyword>
<reference evidence="5" key="1">
    <citation type="submission" date="2020-03" db="EMBL/GenBank/DDBJ databases">
        <title>Transcriptomic Profiling of the Digestive Tract of the Rat Flea, Xenopsylla cheopis, Following Blood Feeding and Infection with Yersinia pestis.</title>
        <authorList>
            <person name="Bland D.M."/>
            <person name="Martens C.A."/>
            <person name="Virtaneva K."/>
            <person name="Kanakabandi K."/>
            <person name="Long D."/>
            <person name="Rosenke R."/>
            <person name="Saturday G.A."/>
            <person name="Hoyt F.H."/>
            <person name="Bruno D.P."/>
            <person name="Ribeiro J.M.C."/>
            <person name="Hinnebusch J."/>
        </authorList>
    </citation>
    <scope>NUCLEOTIDE SEQUENCE</scope>
</reference>
<dbReference type="Pfam" id="PF02171">
    <property type="entry name" value="Piwi"/>
    <property type="match status" value="1"/>
</dbReference>
<evidence type="ECO:0000259" key="3">
    <source>
        <dbReference type="PROSITE" id="PS50821"/>
    </source>
</evidence>
<dbReference type="InterPro" id="IPR003100">
    <property type="entry name" value="PAZ_dom"/>
</dbReference>
<dbReference type="Pfam" id="PF08699">
    <property type="entry name" value="ArgoL1"/>
    <property type="match status" value="1"/>
</dbReference>
<feature type="region of interest" description="Disordered" evidence="2">
    <location>
        <begin position="281"/>
        <end position="318"/>
    </location>
</feature>
<dbReference type="Gene3D" id="3.40.50.2300">
    <property type="match status" value="1"/>
</dbReference>
<dbReference type="Gene3D" id="3.30.420.10">
    <property type="entry name" value="Ribonuclease H-like superfamily/Ribonuclease H"/>
    <property type="match status" value="1"/>
</dbReference>
<dbReference type="AlphaFoldDB" id="A0A6M2DIC2"/>
<comment type="similarity">
    <text evidence="1">Belongs to the argonaute family.</text>
</comment>
<dbReference type="Pfam" id="PF16488">
    <property type="entry name" value="ArgoL2"/>
    <property type="match status" value="1"/>
</dbReference>
<dbReference type="PROSITE" id="PS50822">
    <property type="entry name" value="PIWI"/>
    <property type="match status" value="1"/>
</dbReference>
<proteinExistence type="inferred from homology"/>
<dbReference type="PROSITE" id="PS50821">
    <property type="entry name" value="PAZ"/>
    <property type="match status" value="1"/>
</dbReference>
<dbReference type="InterPro" id="IPR036085">
    <property type="entry name" value="PAZ_dom_sf"/>
</dbReference>
<dbReference type="Pfam" id="PF02170">
    <property type="entry name" value="PAZ"/>
    <property type="match status" value="1"/>
</dbReference>
<dbReference type="InterPro" id="IPR032472">
    <property type="entry name" value="ArgoL2"/>
</dbReference>
<dbReference type="GO" id="GO:0003723">
    <property type="term" value="F:RNA binding"/>
    <property type="evidence" value="ECO:0007669"/>
    <property type="project" value="InterPro"/>
</dbReference>
<feature type="compositionally biased region" description="Polar residues" evidence="2">
    <location>
        <begin position="120"/>
        <end position="132"/>
    </location>
</feature>
<dbReference type="InterPro" id="IPR012337">
    <property type="entry name" value="RNaseH-like_sf"/>
</dbReference>
<dbReference type="PANTHER" id="PTHR22891">
    <property type="entry name" value="EUKARYOTIC TRANSLATION INITIATION FACTOR 2C"/>
    <property type="match status" value="1"/>
</dbReference>
<organism evidence="5">
    <name type="scientific">Xenopsylla cheopis</name>
    <name type="common">Oriental rat flea</name>
    <name type="synonym">Pulex cheopis</name>
    <dbReference type="NCBI Taxonomy" id="163159"/>
    <lineage>
        <taxon>Eukaryota</taxon>
        <taxon>Metazoa</taxon>
        <taxon>Ecdysozoa</taxon>
        <taxon>Arthropoda</taxon>
        <taxon>Hexapoda</taxon>
        <taxon>Insecta</taxon>
        <taxon>Pterygota</taxon>
        <taxon>Neoptera</taxon>
        <taxon>Endopterygota</taxon>
        <taxon>Siphonaptera</taxon>
        <taxon>Pulicidae</taxon>
        <taxon>Xenopsyllinae</taxon>
        <taxon>Xenopsylla</taxon>
    </lineage>
</organism>
<evidence type="ECO:0000259" key="4">
    <source>
        <dbReference type="PROSITE" id="PS50822"/>
    </source>
</evidence>
<sequence length="1143" mass="128006">MGKKKGKGKKTNGASNEAASNSQDNSTQPGPSTTRTPATQSATVSTPAAATNVPVQAPQINVQPAPVVSSRNEPQNAPAEKTQEQEAALQSQQTSLEGKASNGRKKRRGKGKGEPASKDQPVSKTESGSSVSHVHPEATEAAPPSGQEKFVSVAQGSQQSLLKSSSKQSSTPATSKESLPSKSSKQTSPKAGKQTASKDGPPPKSGQRATPKDDRQATIKSDQTMSSTTHSLQSKSTQSSKQKSAQLGQQQQTATSAHSSGDQPPKQLQLEAVQPIPSKVQQFKQPAPVEPPKGAGDHGQESPSSSSGNSICSQGDVVPKSYGMELPIRKKRYEGGELGRKIQIRTNFMPLNLKNICKTAIHYDITFDPDKPKRFLKIVFNKFCLDHFQNRYPAFDGVKNVYASSPLPKVGVNLFQGEVSIINPDNELEKKYKVTIKFASYVDMTSLSKYMANGSSIETPQEALQCIDILFRHALSNRFVQVGKSFFTPPSGRIVSLGDGMDLWYGLFSSCVLGWKPYLNVDVAHKGFPTKQLVSDYMKFEKNIDLAKPISAYALEEVRKFVKSLKVIYQIPNKPTTKRCFRINDIRNIPADEETFEDDKKKKITVVKYYKESKGYNVLYPKAPCLWVGSRNKNIYVPPELCTIHEGQIVLKKLTENQTRNMIKCAATPTELREKKIMDAYNNSRIENHPAVKEFNLSIDSRFEKVDARVLDPPKLEYAGGNVVTPREGVWRAEREKFLKAVTIQNWTVLNLDFRTRIDAIDFFCKEMIKYAVQLGITINAAKPAVTLDSRRLAHDLPEFFRKAKYDKMDLVFVVISQDETYSKVKQTAELQFGVLTQCIKGSTLNKLSPSTCHNILLKVNAKLNGTNYQFSSRVARRPLIFNRPVMIVGADVTHPSPDQTDIPSVVGVAASHDPNAFKYNMIWRLQLPKIEIIEDLQSIMRDHLLKFYKDTRQKPQGIYFFRDGVSEGQFKQVLNSEFTAIRRACQSLEINYKPPITMLVVQKRHHTRFFPSEADAVGRNRNVPPGTVVDKSITHPTERDFYLVSHQSIQGVARPTKYKVLWDDNNLTEDQLQELTYFLCHMFSRCTRAVSYPTPTYYAHLAAYRGRIYIEGKKIQLNNLQREQESRKIQEDVQKNKPMFFV</sequence>
<feature type="compositionally biased region" description="Polar residues" evidence="2">
    <location>
        <begin position="12"/>
        <end position="49"/>
    </location>
</feature>
<dbReference type="Gene3D" id="2.170.260.10">
    <property type="entry name" value="paz domain"/>
    <property type="match status" value="1"/>
</dbReference>
<dbReference type="SMART" id="SM01163">
    <property type="entry name" value="DUF1785"/>
    <property type="match status" value="1"/>
</dbReference>
<dbReference type="InterPro" id="IPR032474">
    <property type="entry name" value="Argonaute_N"/>
</dbReference>
<evidence type="ECO:0000313" key="5">
    <source>
        <dbReference type="EMBL" id="NOV46062.1"/>
    </source>
</evidence>
<evidence type="ECO:0000256" key="2">
    <source>
        <dbReference type="SAM" id="MobiDB-lite"/>
    </source>
</evidence>
<dbReference type="GO" id="GO:0034587">
    <property type="term" value="P:piRNA processing"/>
    <property type="evidence" value="ECO:0007669"/>
    <property type="project" value="UniProtKB-ARBA"/>
</dbReference>
<keyword evidence="5" id="KW-0131">Cell cycle</keyword>
<feature type="compositionally biased region" description="Polar residues" evidence="2">
    <location>
        <begin position="171"/>
        <end position="197"/>
    </location>
</feature>
<dbReference type="CDD" id="cd02846">
    <property type="entry name" value="PAZ_argonaute_like"/>
    <property type="match status" value="1"/>
</dbReference>
<dbReference type="InterPro" id="IPR014811">
    <property type="entry name" value="ArgoL1"/>
</dbReference>
<dbReference type="EMBL" id="GIIL01002336">
    <property type="protein sequence ID" value="NOV46062.1"/>
    <property type="molecule type" value="Transcribed_RNA"/>
</dbReference>
<dbReference type="GO" id="GO:0051301">
    <property type="term" value="P:cell division"/>
    <property type="evidence" value="ECO:0007669"/>
    <property type="project" value="UniProtKB-KW"/>
</dbReference>